<dbReference type="PROSITE" id="PS00139">
    <property type="entry name" value="THIOL_PROTEASE_CYS"/>
    <property type="match status" value="1"/>
</dbReference>
<dbReference type="AlphaFoldDB" id="A0A6G1S457"/>
<evidence type="ECO:0000256" key="5">
    <source>
        <dbReference type="ARBA" id="ARBA00022807"/>
    </source>
</evidence>
<dbReference type="SMART" id="SM00645">
    <property type="entry name" value="Pept_C1"/>
    <property type="match status" value="1"/>
</dbReference>
<sequence>MMKLTFLLLAALLGLAAAHVAMPHHPLSDAAIDHLNSQKSTWKAGRNFAPDISMKYIKRLLGARRGPKPKELELPKLKMTEKHLQAGSIPKEFDARKQWPNCPTINEIRDQGSCGSCWAFGAVEAMSDRICVASKGRVQAHLSAQDLLTCCYSCGDGCDGGWPSEAWQYWTRYGIVTGGNFNTSQGCLDYTIAPCEHHTTGDRQPCGGEEGDTPRCARKCQKNSINYRKDRHFGKSHYQVEGVENIQRELMTNGPLEVDFDVYADFPNYKSGVYQYLSGEYMGGHAVRLLGWGEENGTPYWLIANSWNTAWGDKGFFKMLRGNDECGIESEIVAGIPKV</sequence>
<evidence type="ECO:0000256" key="4">
    <source>
        <dbReference type="ARBA" id="ARBA00022801"/>
    </source>
</evidence>
<dbReference type="PANTHER" id="PTHR12411">
    <property type="entry name" value="CYSTEINE PROTEASE FAMILY C1-RELATED"/>
    <property type="match status" value="1"/>
</dbReference>
<proteinExistence type="inferred from homology"/>
<keyword evidence="7" id="KW-1015">Disulfide bond</keyword>
<feature type="chain" id="PRO_5026324832" evidence="8">
    <location>
        <begin position="19"/>
        <end position="339"/>
    </location>
</feature>
<dbReference type="PROSITE" id="PS00639">
    <property type="entry name" value="THIOL_PROTEASE_HIS"/>
    <property type="match status" value="1"/>
</dbReference>
<name>A0A6G1S457_9ACAR</name>
<dbReference type="Pfam" id="PF08127">
    <property type="entry name" value="Propeptide_C1"/>
    <property type="match status" value="1"/>
</dbReference>
<evidence type="ECO:0000256" key="7">
    <source>
        <dbReference type="ARBA" id="ARBA00023157"/>
    </source>
</evidence>
<keyword evidence="5" id="KW-0788">Thiol protease</keyword>
<keyword evidence="4" id="KW-0378">Hydrolase</keyword>
<dbReference type="GO" id="GO:0004197">
    <property type="term" value="F:cysteine-type endopeptidase activity"/>
    <property type="evidence" value="ECO:0007669"/>
    <property type="project" value="InterPro"/>
</dbReference>
<dbReference type="InterPro" id="IPR000169">
    <property type="entry name" value="Pept_cys_AS"/>
</dbReference>
<dbReference type="InterPro" id="IPR038765">
    <property type="entry name" value="Papain-like_cys_pep_sf"/>
</dbReference>
<evidence type="ECO:0000256" key="6">
    <source>
        <dbReference type="ARBA" id="ARBA00023145"/>
    </source>
</evidence>
<evidence type="ECO:0000313" key="10">
    <source>
        <dbReference type="EMBL" id="MDE45139.1"/>
    </source>
</evidence>
<keyword evidence="2" id="KW-0645">Protease</keyword>
<feature type="domain" description="Peptidase C1A papain C-terminal" evidence="9">
    <location>
        <begin position="89"/>
        <end position="336"/>
    </location>
</feature>
<dbReference type="Gene3D" id="3.90.70.10">
    <property type="entry name" value="Cysteine proteinases"/>
    <property type="match status" value="1"/>
</dbReference>
<dbReference type="InterPro" id="IPR013128">
    <property type="entry name" value="Peptidase_C1A"/>
</dbReference>
<gene>
    <name evidence="10" type="primary">Ctsb_1</name>
    <name evidence="10" type="ORF">g.8477</name>
</gene>
<evidence type="ECO:0000256" key="8">
    <source>
        <dbReference type="SAM" id="SignalP"/>
    </source>
</evidence>
<dbReference type="InterPro" id="IPR025661">
    <property type="entry name" value="Pept_asp_AS"/>
</dbReference>
<dbReference type="PROSITE" id="PS00640">
    <property type="entry name" value="THIOL_PROTEASE_ASN"/>
    <property type="match status" value="1"/>
</dbReference>
<evidence type="ECO:0000256" key="2">
    <source>
        <dbReference type="ARBA" id="ARBA00022670"/>
    </source>
</evidence>
<dbReference type="EMBL" id="GGYP01000368">
    <property type="protein sequence ID" value="MDE45139.1"/>
    <property type="molecule type" value="Transcribed_RNA"/>
</dbReference>
<dbReference type="InterPro" id="IPR000668">
    <property type="entry name" value="Peptidase_C1A_C"/>
</dbReference>
<evidence type="ECO:0000256" key="1">
    <source>
        <dbReference type="ARBA" id="ARBA00008455"/>
    </source>
</evidence>
<dbReference type="CDD" id="cd02620">
    <property type="entry name" value="Peptidase_C1A_CathepsinB"/>
    <property type="match status" value="1"/>
</dbReference>
<evidence type="ECO:0000256" key="3">
    <source>
        <dbReference type="ARBA" id="ARBA00022729"/>
    </source>
</evidence>
<keyword evidence="6" id="KW-0865">Zymogen</keyword>
<feature type="signal peptide" evidence="8">
    <location>
        <begin position="1"/>
        <end position="18"/>
    </location>
</feature>
<comment type="similarity">
    <text evidence="1">Belongs to the peptidase C1 family.</text>
</comment>
<dbReference type="FunFam" id="3.90.70.10:FF:000031">
    <property type="entry name" value="Cathepsin B"/>
    <property type="match status" value="1"/>
</dbReference>
<evidence type="ECO:0000259" key="9">
    <source>
        <dbReference type="SMART" id="SM00645"/>
    </source>
</evidence>
<protein>
    <submittedName>
        <fullName evidence="10">Cathepsin B</fullName>
    </submittedName>
</protein>
<dbReference type="SUPFAM" id="SSF54001">
    <property type="entry name" value="Cysteine proteinases"/>
    <property type="match status" value="1"/>
</dbReference>
<reference evidence="10" key="1">
    <citation type="submission" date="2018-10" db="EMBL/GenBank/DDBJ databases">
        <title>Transcriptome assembly of Aceria tosichella (Wheat curl mite) Type 2.</title>
        <authorList>
            <person name="Scully E.D."/>
            <person name="Geib S.M."/>
            <person name="Palmer N.A."/>
            <person name="Gupta A.K."/>
            <person name="Sarath G."/>
            <person name="Tatineni S."/>
        </authorList>
    </citation>
    <scope>NUCLEOTIDE SEQUENCE</scope>
    <source>
        <strain evidence="10">LincolnNE</strain>
    </source>
</reference>
<organism evidence="10">
    <name type="scientific">Aceria tosichella</name>
    <name type="common">wheat curl mite</name>
    <dbReference type="NCBI Taxonomy" id="561515"/>
    <lineage>
        <taxon>Eukaryota</taxon>
        <taxon>Metazoa</taxon>
        <taxon>Ecdysozoa</taxon>
        <taxon>Arthropoda</taxon>
        <taxon>Chelicerata</taxon>
        <taxon>Arachnida</taxon>
        <taxon>Acari</taxon>
        <taxon>Acariformes</taxon>
        <taxon>Trombidiformes</taxon>
        <taxon>Prostigmata</taxon>
        <taxon>Eupodina</taxon>
        <taxon>Eriophyoidea</taxon>
        <taxon>Eriophyidae</taxon>
        <taxon>Eriophyinae</taxon>
        <taxon>Aceriini</taxon>
        <taxon>Aceria</taxon>
    </lineage>
</organism>
<dbReference type="PRINTS" id="PR00705">
    <property type="entry name" value="PAPAIN"/>
</dbReference>
<dbReference type="GO" id="GO:0006508">
    <property type="term" value="P:proteolysis"/>
    <property type="evidence" value="ECO:0007669"/>
    <property type="project" value="UniProtKB-KW"/>
</dbReference>
<accession>A0A6G1S457</accession>
<dbReference type="InterPro" id="IPR012599">
    <property type="entry name" value="Propeptide_C1A"/>
</dbReference>
<keyword evidence="3 8" id="KW-0732">Signal</keyword>
<dbReference type="Pfam" id="PF00112">
    <property type="entry name" value="Peptidase_C1"/>
    <property type="match status" value="1"/>
</dbReference>
<dbReference type="InterPro" id="IPR025660">
    <property type="entry name" value="Pept_his_AS"/>
</dbReference>